<accession>A0A6J6NAM6</accession>
<organism evidence="2">
    <name type="scientific">freshwater metagenome</name>
    <dbReference type="NCBI Taxonomy" id="449393"/>
    <lineage>
        <taxon>unclassified sequences</taxon>
        <taxon>metagenomes</taxon>
        <taxon>ecological metagenomes</taxon>
    </lineage>
</organism>
<gene>
    <name evidence="2" type="ORF">UFOPK2342_01312</name>
    <name evidence="3" type="ORF">UFOPK2423_00593</name>
    <name evidence="4" type="ORF">UFOPK3266_01521</name>
    <name evidence="5" type="ORF">UFOPK4367_00703</name>
</gene>
<evidence type="ECO:0000313" key="5">
    <source>
        <dbReference type="EMBL" id="CAB5074990.1"/>
    </source>
</evidence>
<proteinExistence type="predicted"/>
<dbReference type="EMBL" id="CAFBRC010000037">
    <property type="protein sequence ID" value="CAB5074990.1"/>
    <property type="molecule type" value="Genomic_DNA"/>
</dbReference>
<dbReference type="EMBL" id="CAFBAA010000054">
    <property type="protein sequence ID" value="CAB4845291.1"/>
    <property type="molecule type" value="Genomic_DNA"/>
</dbReference>
<evidence type="ECO:0000313" key="4">
    <source>
        <dbReference type="EMBL" id="CAB4845291.1"/>
    </source>
</evidence>
<protein>
    <submittedName>
        <fullName evidence="2">Unannotated protein</fullName>
    </submittedName>
</protein>
<dbReference type="EMBL" id="CAEZXB010000030">
    <property type="protein sequence ID" value="CAB4683209.1"/>
    <property type="molecule type" value="Genomic_DNA"/>
</dbReference>
<dbReference type="AlphaFoldDB" id="A0A6J6NAM6"/>
<feature type="transmembrane region" description="Helical" evidence="1">
    <location>
        <begin position="12"/>
        <end position="30"/>
    </location>
</feature>
<sequence>MERPNNEIDKRVLRGRFALLASIASIFLMIFTLPSWQGQAFAMAVAIAALVLSIRFSTPAMIISIIMIVVAFLTTIGTLLLSTEINRYAECQLGANTHVATSSCSDGFQADLEARLSAMRAMK</sequence>
<evidence type="ECO:0000256" key="1">
    <source>
        <dbReference type="SAM" id="Phobius"/>
    </source>
</evidence>
<evidence type="ECO:0000313" key="2">
    <source>
        <dbReference type="EMBL" id="CAB4683209.1"/>
    </source>
</evidence>
<name>A0A6J6NAM6_9ZZZZ</name>
<evidence type="ECO:0000313" key="3">
    <source>
        <dbReference type="EMBL" id="CAB4691219.1"/>
    </source>
</evidence>
<keyword evidence="1" id="KW-0472">Membrane</keyword>
<feature type="transmembrane region" description="Helical" evidence="1">
    <location>
        <begin position="61"/>
        <end position="81"/>
    </location>
</feature>
<reference evidence="2" key="1">
    <citation type="submission" date="2020-05" db="EMBL/GenBank/DDBJ databases">
        <authorList>
            <person name="Chiriac C."/>
            <person name="Salcher M."/>
            <person name="Ghai R."/>
            <person name="Kavagutti S V."/>
        </authorList>
    </citation>
    <scope>NUCLEOTIDE SEQUENCE</scope>
</reference>
<keyword evidence="1" id="KW-0812">Transmembrane</keyword>
<keyword evidence="1" id="KW-1133">Transmembrane helix</keyword>
<dbReference type="EMBL" id="CAEZXN010000009">
    <property type="protein sequence ID" value="CAB4691219.1"/>
    <property type="molecule type" value="Genomic_DNA"/>
</dbReference>